<dbReference type="HOGENOM" id="CLU_119287_0_0_5"/>
<organism evidence="3 4">
    <name type="scientific">Asticcacaulis biprosthecium C19</name>
    <dbReference type="NCBI Taxonomy" id="715226"/>
    <lineage>
        <taxon>Bacteria</taxon>
        <taxon>Pseudomonadati</taxon>
        <taxon>Pseudomonadota</taxon>
        <taxon>Alphaproteobacteria</taxon>
        <taxon>Caulobacterales</taxon>
        <taxon>Caulobacteraceae</taxon>
        <taxon>Asticcacaulis</taxon>
    </lineage>
</organism>
<dbReference type="OrthoDB" id="2376237at2"/>
<gene>
    <name evidence="3" type="ORF">ABI_13360</name>
</gene>
<proteinExistence type="predicted"/>
<evidence type="ECO:0000313" key="4">
    <source>
        <dbReference type="Proteomes" id="UP000006512"/>
    </source>
</evidence>
<accession>F4QI31</accession>
<name>F4QI31_9CAUL</name>
<feature type="region of interest" description="Disordered" evidence="1">
    <location>
        <begin position="140"/>
        <end position="161"/>
    </location>
</feature>
<feature type="domain" description="DUF3291" evidence="2">
    <location>
        <begin position="6"/>
        <end position="143"/>
    </location>
</feature>
<dbReference type="Pfam" id="PF11695">
    <property type="entry name" value="DUF3291"/>
    <property type="match status" value="1"/>
</dbReference>
<evidence type="ECO:0000259" key="2">
    <source>
        <dbReference type="Pfam" id="PF11695"/>
    </source>
</evidence>
<dbReference type="InterPro" id="IPR011008">
    <property type="entry name" value="Dimeric_a/b-barrel"/>
</dbReference>
<dbReference type="Proteomes" id="UP000006512">
    <property type="component" value="Unassembled WGS sequence"/>
</dbReference>
<dbReference type="RefSeq" id="WP_006272080.1">
    <property type="nucleotide sequence ID" value="NZ_GL883077.1"/>
</dbReference>
<dbReference type="InterPro" id="IPR021708">
    <property type="entry name" value="DUF3291"/>
</dbReference>
<reference evidence="4" key="1">
    <citation type="submission" date="2011-03" db="EMBL/GenBank/DDBJ databases">
        <title>Draft genome sequence of Brevundimonas diminuta.</title>
        <authorList>
            <person name="Brown P.J.B."/>
            <person name="Buechlein A."/>
            <person name="Hemmerich C."/>
            <person name="Brun Y.V."/>
        </authorList>
    </citation>
    <scope>NUCLEOTIDE SEQUENCE [LARGE SCALE GENOMIC DNA]</scope>
    <source>
        <strain evidence="4">C19</strain>
    </source>
</reference>
<dbReference type="STRING" id="715226.ABI_13360"/>
<keyword evidence="4" id="KW-1185">Reference proteome</keyword>
<dbReference type="SUPFAM" id="SSF54909">
    <property type="entry name" value="Dimeric alpha+beta barrel"/>
    <property type="match status" value="1"/>
</dbReference>
<dbReference type="eggNOG" id="COG2329">
    <property type="taxonomic scope" value="Bacteria"/>
</dbReference>
<dbReference type="AlphaFoldDB" id="F4QI31"/>
<dbReference type="EMBL" id="GL883077">
    <property type="protein sequence ID" value="EGF92898.1"/>
    <property type="molecule type" value="Genomic_DNA"/>
</dbReference>
<sequence length="161" mass="18144">MTDYHLAELNIARFRLPMADPVNADFVNALDRVNALADGSEGFVWRLTGDAGNAMDIHAFADPNVAINMSVWRDIDALAAYTYRNPEHLAIMRRRKEWFEKMELSVVLWWVPAGHIPTVAEAIDRLERLRRTGPHAEAFTFSRPFPAPGQEAPEPVLDSCA</sequence>
<evidence type="ECO:0000256" key="1">
    <source>
        <dbReference type="SAM" id="MobiDB-lite"/>
    </source>
</evidence>
<protein>
    <recommendedName>
        <fullName evidence="2">DUF3291 domain-containing protein</fullName>
    </recommendedName>
</protein>
<evidence type="ECO:0000313" key="3">
    <source>
        <dbReference type="EMBL" id="EGF92898.1"/>
    </source>
</evidence>